<accession>D5EHW2</accession>
<reference evidence="4 5" key="1">
    <citation type="journal article" date="2010" name="Stand. Genomic Sci.">
        <title>Complete genome sequence of Coraliomargarita akajimensis type strain (04OKA010-24).</title>
        <authorList>
            <person name="Mavromatis K."/>
            <person name="Abt B."/>
            <person name="Brambilla E."/>
            <person name="Lapidus A."/>
            <person name="Copeland A."/>
            <person name="Deshpande S."/>
            <person name="Nolan M."/>
            <person name="Lucas S."/>
            <person name="Tice H."/>
            <person name="Cheng J.F."/>
            <person name="Han C."/>
            <person name="Detter J.C."/>
            <person name="Woyke T."/>
            <person name="Goodwin L."/>
            <person name="Pitluck S."/>
            <person name="Held B."/>
            <person name="Brettin T."/>
            <person name="Tapia R."/>
            <person name="Ivanova N."/>
            <person name="Mikhailova N."/>
            <person name="Pati A."/>
            <person name="Liolios K."/>
            <person name="Chen A."/>
            <person name="Palaniappan K."/>
            <person name="Land M."/>
            <person name="Hauser L."/>
            <person name="Chang Y.J."/>
            <person name="Jeffries C.D."/>
            <person name="Rohde M."/>
            <person name="Goker M."/>
            <person name="Bristow J."/>
            <person name="Eisen J.A."/>
            <person name="Markowitz V."/>
            <person name="Hugenholtz P."/>
            <person name="Klenk H.P."/>
            <person name="Kyrpides N.C."/>
        </authorList>
    </citation>
    <scope>NUCLEOTIDE SEQUENCE [LARGE SCALE GENOMIC DNA]</scope>
    <source>
        <strain evidence="5">DSM 45221 / IAM 15411 / JCM 23193 / KCTC 12865</strain>
    </source>
</reference>
<dbReference type="Pfam" id="PF01966">
    <property type="entry name" value="HD"/>
    <property type="match status" value="1"/>
</dbReference>
<dbReference type="AlphaFoldDB" id="D5EHW2"/>
<dbReference type="RefSeq" id="WP_013042875.1">
    <property type="nucleotide sequence ID" value="NC_014008.1"/>
</dbReference>
<dbReference type="SUPFAM" id="SSF109604">
    <property type="entry name" value="HD-domain/PDEase-like"/>
    <property type="match status" value="1"/>
</dbReference>
<dbReference type="NCBIfam" id="TIGR00277">
    <property type="entry name" value="HDIG"/>
    <property type="match status" value="1"/>
</dbReference>
<feature type="region of interest" description="Disordered" evidence="1">
    <location>
        <begin position="774"/>
        <end position="804"/>
    </location>
</feature>
<dbReference type="KEGG" id="caa:Caka_1132"/>
<dbReference type="HOGENOM" id="CLU_015767_1_1_0"/>
<dbReference type="GO" id="GO:0016787">
    <property type="term" value="F:hydrolase activity"/>
    <property type="evidence" value="ECO:0007669"/>
    <property type="project" value="UniProtKB-KW"/>
</dbReference>
<feature type="compositionally biased region" description="Polar residues" evidence="1">
    <location>
        <begin position="667"/>
        <end position="677"/>
    </location>
</feature>
<organism evidence="4 5">
    <name type="scientific">Coraliomargarita akajimensis (strain DSM 45221 / IAM 15411 / JCM 23193 / KCTC 12865 / 04OKA010-24)</name>
    <dbReference type="NCBI Taxonomy" id="583355"/>
    <lineage>
        <taxon>Bacteria</taxon>
        <taxon>Pseudomonadati</taxon>
        <taxon>Verrucomicrobiota</taxon>
        <taxon>Opitutia</taxon>
        <taxon>Puniceicoccales</taxon>
        <taxon>Coraliomargaritaceae</taxon>
        <taxon>Coraliomargarita</taxon>
    </lineage>
</organism>
<dbReference type="STRING" id="583355.Caka_1132"/>
<feature type="compositionally biased region" description="Basic and acidic residues" evidence="1">
    <location>
        <begin position="678"/>
        <end position="693"/>
    </location>
</feature>
<dbReference type="OrthoDB" id="9806952at2"/>
<dbReference type="PANTHER" id="PTHR36442">
    <property type="entry name" value="CYCLIC-DI-AMP PHOSPHODIESTERASE PGPH"/>
    <property type="match status" value="1"/>
</dbReference>
<dbReference type="Proteomes" id="UP000000925">
    <property type="component" value="Chromosome"/>
</dbReference>
<dbReference type="InterPro" id="IPR003607">
    <property type="entry name" value="HD/PDEase_dom"/>
</dbReference>
<feature type="region of interest" description="Disordered" evidence="1">
    <location>
        <begin position="1"/>
        <end position="31"/>
    </location>
</feature>
<keyword evidence="2" id="KW-0812">Transmembrane</keyword>
<feature type="transmembrane region" description="Helical" evidence="2">
    <location>
        <begin position="500"/>
        <end position="522"/>
    </location>
</feature>
<feature type="transmembrane region" description="Helical" evidence="2">
    <location>
        <begin position="404"/>
        <end position="436"/>
    </location>
</feature>
<dbReference type="Pfam" id="PF07698">
    <property type="entry name" value="7TM-7TMR_HD"/>
    <property type="match status" value="1"/>
</dbReference>
<feature type="region of interest" description="Disordered" evidence="1">
    <location>
        <begin position="667"/>
        <end position="693"/>
    </location>
</feature>
<keyword evidence="2" id="KW-0472">Membrane</keyword>
<gene>
    <name evidence="4" type="ordered locus">Caka_1132</name>
</gene>
<feature type="transmembrane region" description="Helical" evidence="2">
    <location>
        <begin position="334"/>
        <end position="352"/>
    </location>
</feature>
<dbReference type="PROSITE" id="PS51831">
    <property type="entry name" value="HD"/>
    <property type="match status" value="1"/>
</dbReference>
<keyword evidence="4" id="KW-0675">Receptor</keyword>
<dbReference type="InterPro" id="IPR006674">
    <property type="entry name" value="HD_domain"/>
</dbReference>
<feature type="compositionally biased region" description="Basic and acidic residues" evidence="1">
    <location>
        <begin position="10"/>
        <end position="25"/>
    </location>
</feature>
<dbReference type="InterPro" id="IPR011621">
    <property type="entry name" value="Metal-dep_PHydrolase_7TM_intra"/>
</dbReference>
<dbReference type="eggNOG" id="COG1480">
    <property type="taxonomic scope" value="Bacteria"/>
</dbReference>
<feature type="transmembrane region" description="Helical" evidence="2">
    <location>
        <begin position="442"/>
        <end position="459"/>
    </location>
</feature>
<dbReference type="InterPro" id="IPR011624">
    <property type="entry name" value="Metal-dep_PHydrolase_7TM_extra"/>
</dbReference>
<dbReference type="Gene3D" id="1.10.3210.10">
    <property type="entry name" value="Hypothetical protein af1432"/>
    <property type="match status" value="1"/>
</dbReference>
<name>D5EHW2_CORAD</name>
<feature type="transmembrane region" description="Helical" evidence="2">
    <location>
        <begin position="364"/>
        <end position="384"/>
    </location>
</feature>
<dbReference type="EMBL" id="CP001998">
    <property type="protein sequence ID" value="ADE54153.1"/>
    <property type="molecule type" value="Genomic_DNA"/>
</dbReference>
<dbReference type="PANTHER" id="PTHR36442:SF1">
    <property type="entry name" value="CYCLIC-DI-AMP PHOSPHODIESTERASE PGPH"/>
    <property type="match status" value="1"/>
</dbReference>
<feature type="transmembrane region" description="Helical" evidence="2">
    <location>
        <begin position="471"/>
        <end position="494"/>
    </location>
</feature>
<feature type="domain" description="HD" evidence="3">
    <location>
        <begin position="555"/>
        <end position="714"/>
    </location>
</feature>
<evidence type="ECO:0000256" key="2">
    <source>
        <dbReference type="SAM" id="Phobius"/>
    </source>
</evidence>
<dbReference type="SMART" id="SM00471">
    <property type="entry name" value="HDc"/>
    <property type="match status" value="1"/>
</dbReference>
<evidence type="ECO:0000259" key="3">
    <source>
        <dbReference type="PROSITE" id="PS51831"/>
    </source>
</evidence>
<proteinExistence type="predicted"/>
<dbReference type="CDD" id="cd00077">
    <property type="entry name" value="HDc"/>
    <property type="match status" value="1"/>
</dbReference>
<protein>
    <submittedName>
        <fullName evidence="4">7TM receptor with intracellular metal dependent phosphohydrolase</fullName>
    </submittedName>
</protein>
<keyword evidence="5" id="KW-1185">Reference proteome</keyword>
<feature type="transmembrane region" description="Helical" evidence="2">
    <location>
        <begin position="43"/>
        <end position="60"/>
    </location>
</feature>
<dbReference type="Pfam" id="PF07697">
    <property type="entry name" value="7TMR-HDED"/>
    <property type="match status" value="1"/>
</dbReference>
<keyword evidence="2" id="KW-1133">Transmembrane helix</keyword>
<dbReference type="InterPro" id="IPR006675">
    <property type="entry name" value="HDIG_dom"/>
</dbReference>
<evidence type="ECO:0000313" key="5">
    <source>
        <dbReference type="Proteomes" id="UP000000925"/>
    </source>
</evidence>
<evidence type="ECO:0000313" key="4">
    <source>
        <dbReference type="EMBL" id="ADE54153.1"/>
    </source>
</evidence>
<keyword evidence="4" id="KW-0378">Hydrolase</keyword>
<evidence type="ECO:0000256" key="1">
    <source>
        <dbReference type="SAM" id="MobiDB-lite"/>
    </source>
</evidence>
<dbReference type="InterPro" id="IPR052722">
    <property type="entry name" value="PgpH_phosphodiesterase"/>
</dbReference>
<sequence>MAALFSRSSSKKDKTTPINRDKGRGADQSATTHYLQTSPVVEGGLFIIFSALVVIISFLGQRPKGPQLILKQPASQRIVAEFPFEYESKVLTEQAQEAVRAQVPPVFQRTYTPYEEYRGLMTGLSSSYAKTQIEFEDEGDERVVQEYRKRADALIMESDISLDLDTLVRFTTETSPRERSALSNEALGILKSLYDDGIFAHGSSETRSPAVTVIQLTDQDGQNSLPDARPLEDALIDLRVEINALSKESDTARMLFELFSPGLKINLVYSPSDTNKAISEALAKVAPIVLNFEAGETIIEPGALVSQQDLEMISAYLKAEQAYGSDAFIANPLFMERLIMTLILLFAIYIYIKQGLRDIYKRNHSIAMIAVAILVNLLIVRLVVEIGDFADNSNRPFLSMLPFLAPYALAPILVAVLVGPGPAVLCSLIISVLFGITQNNSISFMLIAFLSGVTGSYFSSNIRKRSKLVRAGLYAGLSAAIAGGFVGILSHYSFGVVGQQFLVALIVGLLTGVVAIGLLPVFEHLFNVTTEITLLELTDFNHPLLRRMQMEAPGTYHHSLMVANLSENAAAAIGASPLLCRVCCFFHDIGKLVKPEYFVENQRDGINPHNEKNPSMSALVIKAHVKEGVELAKKNKLPRVIIDVIRQHHGTTLIQYFYYQAQQQQQGSNAPFPTKSSRSSDQDKVDESTYRYDGPRPAFKESAIIFFADSLEAASRTLPKVTQPAIEELIDKIFEDRIADHQLDECPLTFQELAQIKSSFVYTLLNMLHSRVEYPKEASESDESPSTTKEPTDESDTTGDQQPV</sequence>